<evidence type="ECO:0000313" key="1">
    <source>
        <dbReference type="EMBL" id="OTF95563.1"/>
    </source>
</evidence>
<dbReference type="Proteomes" id="UP000215914">
    <property type="component" value="Chromosome 15"/>
</dbReference>
<name>A0A251S9Z0_HELAN</name>
<evidence type="ECO:0000313" key="2">
    <source>
        <dbReference type="Proteomes" id="UP000215914"/>
    </source>
</evidence>
<sequence length="70" mass="7819">MVACWCCRHPRLVVGCKGRGTAQKLELSRGGWLREVVHLHKSQGLEGYKEKHLMVVCKYPPAGGNYSPLV</sequence>
<dbReference type="EMBL" id="CM007904">
    <property type="protein sequence ID" value="OTF95563.1"/>
    <property type="molecule type" value="Genomic_DNA"/>
</dbReference>
<keyword evidence="2" id="KW-1185">Reference proteome</keyword>
<dbReference type="AlphaFoldDB" id="A0A251S9Z0"/>
<gene>
    <name evidence="1" type="ORF">HannXRQ_Chr15g0484521</name>
</gene>
<proteinExistence type="predicted"/>
<reference evidence="2" key="1">
    <citation type="journal article" date="2017" name="Nature">
        <title>The sunflower genome provides insights into oil metabolism, flowering and Asterid evolution.</title>
        <authorList>
            <person name="Badouin H."/>
            <person name="Gouzy J."/>
            <person name="Grassa C.J."/>
            <person name="Murat F."/>
            <person name="Staton S.E."/>
            <person name="Cottret L."/>
            <person name="Lelandais-Briere C."/>
            <person name="Owens G.L."/>
            <person name="Carrere S."/>
            <person name="Mayjonade B."/>
            <person name="Legrand L."/>
            <person name="Gill N."/>
            <person name="Kane N.C."/>
            <person name="Bowers J.E."/>
            <person name="Hubner S."/>
            <person name="Bellec A."/>
            <person name="Berard A."/>
            <person name="Berges H."/>
            <person name="Blanchet N."/>
            <person name="Boniface M.C."/>
            <person name="Brunel D."/>
            <person name="Catrice O."/>
            <person name="Chaidir N."/>
            <person name="Claudel C."/>
            <person name="Donnadieu C."/>
            <person name="Faraut T."/>
            <person name="Fievet G."/>
            <person name="Helmstetter N."/>
            <person name="King M."/>
            <person name="Knapp S.J."/>
            <person name="Lai Z."/>
            <person name="Le Paslier M.C."/>
            <person name="Lippi Y."/>
            <person name="Lorenzon L."/>
            <person name="Mandel J.R."/>
            <person name="Marage G."/>
            <person name="Marchand G."/>
            <person name="Marquand E."/>
            <person name="Bret-Mestries E."/>
            <person name="Morien E."/>
            <person name="Nambeesan S."/>
            <person name="Nguyen T."/>
            <person name="Pegot-Espagnet P."/>
            <person name="Pouilly N."/>
            <person name="Raftis F."/>
            <person name="Sallet E."/>
            <person name="Schiex T."/>
            <person name="Thomas J."/>
            <person name="Vandecasteele C."/>
            <person name="Vares D."/>
            <person name="Vear F."/>
            <person name="Vautrin S."/>
            <person name="Crespi M."/>
            <person name="Mangin B."/>
            <person name="Burke J.M."/>
            <person name="Salse J."/>
            <person name="Munos S."/>
            <person name="Vincourt P."/>
            <person name="Rieseberg L.H."/>
            <person name="Langlade N.B."/>
        </authorList>
    </citation>
    <scope>NUCLEOTIDE SEQUENCE [LARGE SCALE GENOMIC DNA]</scope>
    <source>
        <strain evidence="2">cv. SF193</strain>
    </source>
</reference>
<organism evidence="1 2">
    <name type="scientific">Helianthus annuus</name>
    <name type="common">Common sunflower</name>
    <dbReference type="NCBI Taxonomy" id="4232"/>
    <lineage>
        <taxon>Eukaryota</taxon>
        <taxon>Viridiplantae</taxon>
        <taxon>Streptophyta</taxon>
        <taxon>Embryophyta</taxon>
        <taxon>Tracheophyta</taxon>
        <taxon>Spermatophyta</taxon>
        <taxon>Magnoliopsida</taxon>
        <taxon>eudicotyledons</taxon>
        <taxon>Gunneridae</taxon>
        <taxon>Pentapetalae</taxon>
        <taxon>asterids</taxon>
        <taxon>campanulids</taxon>
        <taxon>Asterales</taxon>
        <taxon>Asteraceae</taxon>
        <taxon>Asteroideae</taxon>
        <taxon>Heliantheae alliance</taxon>
        <taxon>Heliantheae</taxon>
        <taxon>Helianthus</taxon>
    </lineage>
</organism>
<protein>
    <submittedName>
        <fullName evidence="1">Uncharacterized protein</fullName>
    </submittedName>
</protein>
<dbReference type="InParanoid" id="A0A251S9Z0"/>
<accession>A0A251S9Z0</accession>